<dbReference type="InParanoid" id="A0CLR1"/>
<dbReference type="Proteomes" id="UP000000600">
    <property type="component" value="Unassembled WGS sequence"/>
</dbReference>
<evidence type="ECO:0000313" key="1">
    <source>
        <dbReference type="EMBL" id="CAK71728.1"/>
    </source>
</evidence>
<gene>
    <name evidence="1" type="ORF">GSPATT00038653001</name>
</gene>
<reference evidence="1 2" key="1">
    <citation type="journal article" date="2006" name="Nature">
        <title>Global trends of whole-genome duplications revealed by the ciliate Paramecium tetraurelia.</title>
        <authorList>
            <consortium name="Genoscope"/>
            <person name="Aury J.-M."/>
            <person name="Jaillon O."/>
            <person name="Duret L."/>
            <person name="Noel B."/>
            <person name="Jubin C."/>
            <person name="Porcel B.M."/>
            <person name="Segurens B."/>
            <person name="Daubin V."/>
            <person name="Anthouard V."/>
            <person name="Aiach N."/>
            <person name="Arnaiz O."/>
            <person name="Billaut A."/>
            <person name="Beisson J."/>
            <person name="Blanc I."/>
            <person name="Bouhouche K."/>
            <person name="Camara F."/>
            <person name="Duharcourt S."/>
            <person name="Guigo R."/>
            <person name="Gogendeau D."/>
            <person name="Katinka M."/>
            <person name="Keller A.-M."/>
            <person name="Kissmehl R."/>
            <person name="Klotz C."/>
            <person name="Koll F."/>
            <person name="Le Moue A."/>
            <person name="Lepere C."/>
            <person name="Malinsky S."/>
            <person name="Nowacki M."/>
            <person name="Nowak J.K."/>
            <person name="Plattner H."/>
            <person name="Poulain J."/>
            <person name="Ruiz F."/>
            <person name="Serrano V."/>
            <person name="Zagulski M."/>
            <person name="Dessen P."/>
            <person name="Betermier M."/>
            <person name="Weissenbach J."/>
            <person name="Scarpelli C."/>
            <person name="Schachter V."/>
            <person name="Sperling L."/>
            <person name="Meyer E."/>
            <person name="Cohen J."/>
            <person name="Wincker P."/>
        </authorList>
    </citation>
    <scope>NUCLEOTIDE SEQUENCE [LARGE SCALE GENOMIC DNA]</scope>
    <source>
        <strain evidence="1 2">Stock d4-2</strain>
    </source>
</reference>
<evidence type="ECO:0008006" key="3">
    <source>
        <dbReference type="Google" id="ProtNLM"/>
    </source>
</evidence>
<feature type="non-terminal residue" evidence="1">
    <location>
        <position position="528"/>
    </location>
</feature>
<dbReference type="KEGG" id="ptm:GSPATT00038653001"/>
<dbReference type="InterPro" id="IPR011050">
    <property type="entry name" value="Pectin_lyase_fold/virulence"/>
</dbReference>
<dbReference type="EMBL" id="CT868101">
    <property type="protein sequence ID" value="CAK71728.1"/>
    <property type="molecule type" value="Genomic_DNA"/>
</dbReference>
<proteinExistence type="predicted"/>
<organism evidence="1 2">
    <name type="scientific">Paramecium tetraurelia</name>
    <dbReference type="NCBI Taxonomy" id="5888"/>
    <lineage>
        <taxon>Eukaryota</taxon>
        <taxon>Sar</taxon>
        <taxon>Alveolata</taxon>
        <taxon>Ciliophora</taxon>
        <taxon>Intramacronucleata</taxon>
        <taxon>Oligohymenophorea</taxon>
        <taxon>Peniculida</taxon>
        <taxon>Parameciidae</taxon>
        <taxon>Paramecium</taxon>
    </lineage>
</organism>
<evidence type="ECO:0000313" key="2">
    <source>
        <dbReference type="Proteomes" id="UP000000600"/>
    </source>
</evidence>
<dbReference type="AlphaFoldDB" id="A0CLR1"/>
<dbReference type="PANTHER" id="PTHR11319">
    <property type="entry name" value="G PROTEIN-COUPLED RECEPTOR-RELATED"/>
    <property type="match status" value="1"/>
</dbReference>
<keyword evidence="2" id="KW-1185">Reference proteome</keyword>
<dbReference type="PANTHER" id="PTHR11319:SF35">
    <property type="entry name" value="OUTER MEMBRANE PROTEIN PMPC-RELATED"/>
    <property type="match status" value="1"/>
</dbReference>
<dbReference type="OrthoDB" id="10562506at2759"/>
<dbReference type="GeneID" id="5024909"/>
<dbReference type="OMA" id="EVEWIIY"/>
<protein>
    <recommendedName>
        <fullName evidence="3">Right handed beta helix domain-containing protein</fullName>
    </recommendedName>
</protein>
<name>A0CLR1_PARTE</name>
<dbReference type="RefSeq" id="XP_001439125.1">
    <property type="nucleotide sequence ID" value="XM_001439088.1"/>
</dbReference>
<sequence length="528" mass="60054">MMRNVNCFNNSLTNSSLSYISILSNEISIESFQVNNHNYHNQEFWVKYYEIQFQDNYNENEITYIISQSYNIETIGGALSTTVTKFTFKNGLFSFIKTQGSQIFNINLKGDGIVSISDCTINHAHNQLITTYEQDGAFTISGKKSLLTLYLNNIILTDVLNKLSSSIFSIYPSSSKNNLELKNIIARDCFSLVDQILNFKLDSQTVLQNNVKIDNFTMIQSEKAFLAYVSSIGKVSLVERQKMFTDNAMMNFVRCKLILNDIKIEGIILSSIIKIMDSKQIKIANSKFTNIQTFYAINLVDVSQSNDMESKIHFSNITIQNLLDFKFSRINQQQNNYNYIQLNSSQCSLYTIQLINQKDLVSTFFEEFVSNSNQNGSLIKLKSITNLTQISFTKIMSFNNDCQNCWNGLLYLEIIDFQKALISELQCIMNSIKNYGCISAKSDKKIDSTIQIDNSIFISNKGQLGAGIFVQNSKFYLKNSILLNNTASQMGGGFYFSEGSQRFTPQKQEGYIYLGIAVQLKLILLSLL</sequence>
<accession>A0CLR1</accession>
<dbReference type="SUPFAM" id="SSF51126">
    <property type="entry name" value="Pectin lyase-like"/>
    <property type="match status" value="1"/>
</dbReference>
<dbReference type="HOGENOM" id="CLU_516282_0_0_1"/>